<keyword evidence="8" id="KW-1185">Reference proteome</keyword>
<feature type="region of interest" description="Disordered" evidence="5">
    <location>
        <begin position="209"/>
        <end position="252"/>
    </location>
</feature>
<feature type="region of interest" description="Disordered" evidence="5">
    <location>
        <begin position="1"/>
        <end position="34"/>
    </location>
</feature>
<dbReference type="OrthoDB" id="10251508at2759"/>
<feature type="compositionally biased region" description="Polar residues" evidence="5">
    <location>
        <begin position="509"/>
        <end position="518"/>
    </location>
</feature>
<evidence type="ECO:0000256" key="4">
    <source>
        <dbReference type="ARBA" id="ARBA00068119"/>
    </source>
</evidence>
<evidence type="ECO:0000256" key="5">
    <source>
        <dbReference type="SAM" id="MobiDB-lite"/>
    </source>
</evidence>
<sequence length="774" mass="86395">MEDDDSNSDKELLLAPPPRQASRRTTKEEASRRTTNIATKSWLEISAFWKVRVEEAGKHHIRRRTGIPGCDLRNLDPALSYPSSMLGRERAIVVNLENIKAIITASEMLLLNPRDPTLSPFGNEGTEKSIEDSLAFLSKHGESEASTLEQEAYSALDELSVRVSTLNLQCVRIIKSRLVALFARIQKIDELEHLLDDDMDMAEMYLTDKHNKGHAEEPKPKDDTDDDRQDTNQIFDEYGGSSRSSSPDLSGQKPKVEELEMLLEAYFAQLEGSSSKLSTMWEYVDDTEDYINIILDEKQNQLLQIGVVMSTAIVLLNIGIVIAGIFGMNISISLFSDGVHMQINMTTFGVIAGILVSSRSRYYTLMEHPDDSKSDMELITLAPPPRQASRRTTNIVTKPWLVISAFGKARVEEAGKHHIRRRTGIPARDLRILDPALSYPSSVLGRERAIVVNLENIKAIITASEMLLLNPRDPSLSPFVSDLEHKLCNLDNSNTRSKGNEGTEKSTKDSPTFPSKNGGTSKGLPFEFRVLEICLKFVCKCLESEASTLEQEAYPALDELSVRVSTLNLQRVRIIKSRLVALSARVQKVRDELEHLLDDDMDMAEMYLTDKHNKQHAEEPEPKDDTEDDRQDTNQIFDEDGGGSRSSSADLSGQKPKVEELEMLLEAYFAQLEGSLSKLSTMREYVDDTEDYINIILDEKQNQLLQIGVVISTAIMLLNIGIVIAGILGMNIRIPLFDFGVPMQFNMTTFGVIAGILVSFAVAVLSIKKKGLLG</sequence>
<feature type="transmembrane region" description="Helical" evidence="6">
    <location>
        <begin position="748"/>
        <end position="767"/>
    </location>
</feature>
<organism evidence="7 8">
    <name type="scientific">Rhododendron simsii</name>
    <name type="common">Sims's rhododendron</name>
    <dbReference type="NCBI Taxonomy" id="118357"/>
    <lineage>
        <taxon>Eukaryota</taxon>
        <taxon>Viridiplantae</taxon>
        <taxon>Streptophyta</taxon>
        <taxon>Embryophyta</taxon>
        <taxon>Tracheophyta</taxon>
        <taxon>Spermatophyta</taxon>
        <taxon>Magnoliopsida</taxon>
        <taxon>eudicotyledons</taxon>
        <taxon>Gunneridae</taxon>
        <taxon>Pentapetalae</taxon>
        <taxon>asterids</taxon>
        <taxon>Ericales</taxon>
        <taxon>Ericaceae</taxon>
        <taxon>Ericoideae</taxon>
        <taxon>Rhodoreae</taxon>
        <taxon>Rhododendron</taxon>
    </lineage>
</organism>
<dbReference type="Gene3D" id="1.20.58.340">
    <property type="entry name" value="Magnesium transport protein CorA, transmembrane region"/>
    <property type="match status" value="2"/>
</dbReference>
<feature type="compositionally biased region" description="Acidic residues" evidence="5">
    <location>
        <begin position="621"/>
        <end position="630"/>
    </location>
</feature>
<dbReference type="PANTHER" id="PTHR13890">
    <property type="entry name" value="RNA SPLICING PROTEIN MRS2, MITOCHONDRIAL"/>
    <property type="match status" value="1"/>
</dbReference>
<dbReference type="InterPro" id="IPR039204">
    <property type="entry name" value="MRS2-like"/>
</dbReference>
<feature type="transmembrane region" description="Helical" evidence="6">
    <location>
        <begin position="339"/>
        <end position="356"/>
    </location>
</feature>
<dbReference type="AlphaFoldDB" id="A0A834G8W5"/>
<feature type="region of interest" description="Disordered" evidence="5">
    <location>
        <begin position="491"/>
        <end position="518"/>
    </location>
</feature>
<evidence type="ECO:0000313" key="7">
    <source>
        <dbReference type="EMBL" id="KAF7128129.1"/>
    </source>
</evidence>
<dbReference type="FunFam" id="2.40.128.330:FF:000001">
    <property type="entry name" value="Magnesium transporter MRS2-1"/>
    <property type="match status" value="1"/>
</dbReference>
<keyword evidence="2" id="KW-0175">Coiled coil</keyword>
<accession>A0A834G8W5</accession>
<feature type="compositionally biased region" description="Basic and acidic residues" evidence="5">
    <location>
        <begin position="209"/>
        <end position="222"/>
    </location>
</feature>
<dbReference type="GO" id="GO:0016020">
    <property type="term" value="C:membrane"/>
    <property type="evidence" value="ECO:0007669"/>
    <property type="project" value="InterPro"/>
</dbReference>
<dbReference type="PANTHER" id="PTHR13890:SF29">
    <property type="entry name" value="MAGNESIUM TRANSPORTER MRS2-F"/>
    <property type="match status" value="1"/>
</dbReference>
<comment type="similarity">
    <text evidence="1">Belongs to the CorA metal ion transporter (MIT) (TC 1.A.35.5) family.</text>
</comment>
<feature type="compositionally biased region" description="Basic and acidic residues" evidence="5">
    <location>
        <begin position="498"/>
        <end position="508"/>
    </location>
</feature>
<keyword evidence="6" id="KW-0472">Membrane</keyword>
<protein>
    <recommendedName>
        <fullName evidence="4">Magnesium transporter MRS2-F</fullName>
    </recommendedName>
</protein>
<comment type="caution">
    <text evidence="7">The sequence shown here is derived from an EMBL/GenBank/DDBJ whole genome shotgun (WGS) entry which is preliminary data.</text>
</comment>
<name>A0A834G8W5_RHOSS</name>
<dbReference type="Pfam" id="PF22099">
    <property type="entry name" value="MRS2-like"/>
    <property type="match status" value="2"/>
</dbReference>
<evidence type="ECO:0000256" key="3">
    <source>
        <dbReference type="ARBA" id="ARBA00059335"/>
    </source>
</evidence>
<evidence type="ECO:0000256" key="1">
    <source>
        <dbReference type="ARBA" id="ARBA00007535"/>
    </source>
</evidence>
<keyword evidence="6" id="KW-0812">Transmembrane</keyword>
<dbReference type="GO" id="GO:0015095">
    <property type="term" value="F:magnesium ion transmembrane transporter activity"/>
    <property type="evidence" value="ECO:0007669"/>
    <property type="project" value="TreeGrafter"/>
</dbReference>
<feature type="transmembrane region" description="Helical" evidence="6">
    <location>
        <begin position="704"/>
        <end position="728"/>
    </location>
</feature>
<feature type="transmembrane region" description="Helical" evidence="6">
    <location>
        <begin position="302"/>
        <end position="327"/>
    </location>
</feature>
<dbReference type="FunFam" id="1.20.58.340:FF:000022">
    <property type="entry name" value="Magnesium transporter MRS2-F"/>
    <property type="match status" value="1"/>
</dbReference>
<gene>
    <name evidence="7" type="ORF">RHSIM_Rhsim11G0128500</name>
</gene>
<dbReference type="Gene3D" id="2.40.128.330">
    <property type="match status" value="2"/>
</dbReference>
<evidence type="ECO:0000256" key="6">
    <source>
        <dbReference type="SAM" id="Phobius"/>
    </source>
</evidence>
<dbReference type="Proteomes" id="UP000626092">
    <property type="component" value="Unassembled WGS sequence"/>
</dbReference>
<keyword evidence="6" id="KW-1133">Transmembrane helix</keyword>
<evidence type="ECO:0000256" key="2">
    <source>
        <dbReference type="ARBA" id="ARBA00023054"/>
    </source>
</evidence>
<evidence type="ECO:0000313" key="8">
    <source>
        <dbReference type="Proteomes" id="UP000626092"/>
    </source>
</evidence>
<dbReference type="CDD" id="cd12823">
    <property type="entry name" value="Mrs2_Mfm1p-like"/>
    <property type="match status" value="2"/>
</dbReference>
<dbReference type="EMBL" id="WJXA01000011">
    <property type="protein sequence ID" value="KAF7128129.1"/>
    <property type="molecule type" value="Genomic_DNA"/>
</dbReference>
<comment type="function">
    <text evidence="3">Magnesium transporter that may mediate the influx of magnesium.</text>
</comment>
<reference evidence="7" key="1">
    <citation type="submission" date="2019-11" db="EMBL/GenBank/DDBJ databases">
        <authorList>
            <person name="Liu Y."/>
            <person name="Hou J."/>
            <person name="Li T.-Q."/>
            <person name="Guan C.-H."/>
            <person name="Wu X."/>
            <person name="Wu H.-Z."/>
            <person name="Ling F."/>
            <person name="Zhang R."/>
            <person name="Shi X.-G."/>
            <person name="Ren J.-P."/>
            <person name="Chen E.-F."/>
            <person name="Sun J.-M."/>
        </authorList>
    </citation>
    <scope>NUCLEOTIDE SEQUENCE</scope>
    <source>
        <strain evidence="7">Adult_tree_wgs_1</strain>
        <tissue evidence="7">Leaves</tissue>
    </source>
</reference>
<feature type="compositionally biased region" description="Low complexity" evidence="5">
    <location>
        <begin position="239"/>
        <end position="251"/>
    </location>
</feature>
<feature type="region of interest" description="Disordered" evidence="5">
    <location>
        <begin position="612"/>
        <end position="653"/>
    </location>
</feature>
<proteinExistence type="inferred from homology"/>